<gene>
    <name evidence="1" type="ORF">HPB49_017099</name>
</gene>
<evidence type="ECO:0000313" key="2">
    <source>
        <dbReference type="Proteomes" id="UP000821865"/>
    </source>
</evidence>
<dbReference type="EMBL" id="CM023477">
    <property type="protein sequence ID" value="KAH7937874.1"/>
    <property type="molecule type" value="Genomic_DNA"/>
</dbReference>
<sequence>MKDWLQRQDTVTWEATHIISGFWGHSTLSVEMTALTKPPVIGEVAGTCPTCVAEVVSRRRVLQSDFTAIPAQQAVGKPALIFREIILSERRQLVPAPQRSPYWIVSARPTATSESLAPAEGGPWWNQSGSCSVTGQSVLPTSLLACPRLDSKLIMRLEIRSASDFLMNILRLGRNLDSRLLDVFRGTLEDLLRHHYQHHWFPEKPSKGSGYRCIRINHKMDPILAKAGRACGLQEASLRELLPNELTLWVDPREVSYRIGENGSICVLYDGGHHASISSSSSTSSASSHSVVGNNNHYSLLTNSPQGALSYHHQHNNHLNNHHHHHHYSGYERIAARPVGCKGSWDADPRNINFEPMATYVSS</sequence>
<keyword evidence="2" id="KW-1185">Reference proteome</keyword>
<name>A0ACB8CAI3_DERSI</name>
<reference evidence="1" key="1">
    <citation type="submission" date="2020-05" db="EMBL/GenBank/DDBJ databases">
        <title>Large-scale comparative analyses of tick genomes elucidate their genetic diversity and vector capacities.</title>
        <authorList>
            <person name="Jia N."/>
            <person name="Wang J."/>
            <person name="Shi W."/>
            <person name="Du L."/>
            <person name="Sun Y."/>
            <person name="Zhan W."/>
            <person name="Jiang J."/>
            <person name="Wang Q."/>
            <person name="Zhang B."/>
            <person name="Ji P."/>
            <person name="Sakyi L.B."/>
            <person name="Cui X."/>
            <person name="Yuan T."/>
            <person name="Jiang B."/>
            <person name="Yang W."/>
            <person name="Lam T.T.-Y."/>
            <person name="Chang Q."/>
            <person name="Ding S."/>
            <person name="Wang X."/>
            <person name="Zhu J."/>
            <person name="Ruan X."/>
            <person name="Zhao L."/>
            <person name="Wei J."/>
            <person name="Que T."/>
            <person name="Du C."/>
            <person name="Cheng J."/>
            <person name="Dai P."/>
            <person name="Han X."/>
            <person name="Huang E."/>
            <person name="Gao Y."/>
            <person name="Liu J."/>
            <person name="Shao H."/>
            <person name="Ye R."/>
            <person name="Li L."/>
            <person name="Wei W."/>
            <person name="Wang X."/>
            <person name="Wang C."/>
            <person name="Yang T."/>
            <person name="Huo Q."/>
            <person name="Li W."/>
            <person name="Guo W."/>
            <person name="Chen H."/>
            <person name="Zhou L."/>
            <person name="Ni X."/>
            <person name="Tian J."/>
            <person name="Zhou Y."/>
            <person name="Sheng Y."/>
            <person name="Liu T."/>
            <person name="Pan Y."/>
            <person name="Xia L."/>
            <person name="Li J."/>
            <person name="Zhao F."/>
            <person name="Cao W."/>
        </authorList>
    </citation>
    <scope>NUCLEOTIDE SEQUENCE</scope>
    <source>
        <strain evidence="1">Dsil-2018</strain>
    </source>
</reference>
<comment type="caution">
    <text evidence="1">The sequence shown here is derived from an EMBL/GenBank/DDBJ whole genome shotgun (WGS) entry which is preliminary data.</text>
</comment>
<dbReference type="Proteomes" id="UP000821865">
    <property type="component" value="Chromosome 8"/>
</dbReference>
<protein>
    <submittedName>
        <fullName evidence="1">Uncharacterized protein</fullName>
    </submittedName>
</protein>
<organism evidence="1 2">
    <name type="scientific">Dermacentor silvarum</name>
    <name type="common">Tick</name>
    <dbReference type="NCBI Taxonomy" id="543639"/>
    <lineage>
        <taxon>Eukaryota</taxon>
        <taxon>Metazoa</taxon>
        <taxon>Ecdysozoa</taxon>
        <taxon>Arthropoda</taxon>
        <taxon>Chelicerata</taxon>
        <taxon>Arachnida</taxon>
        <taxon>Acari</taxon>
        <taxon>Parasitiformes</taxon>
        <taxon>Ixodida</taxon>
        <taxon>Ixodoidea</taxon>
        <taxon>Ixodidae</taxon>
        <taxon>Rhipicephalinae</taxon>
        <taxon>Dermacentor</taxon>
    </lineage>
</organism>
<evidence type="ECO:0000313" key="1">
    <source>
        <dbReference type="EMBL" id="KAH7937874.1"/>
    </source>
</evidence>
<proteinExistence type="predicted"/>
<accession>A0ACB8CAI3</accession>